<dbReference type="RefSeq" id="WP_067133824.1">
    <property type="nucleotide sequence ID" value="NZ_KQ948224.1"/>
</dbReference>
<dbReference type="Pfam" id="PF19741">
    <property type="entry name" value="DUF6230"/>
    <property type="match status" value="1"/>
</dbReference>
<accession>A0A124HEA0</accession>
<dbReference type="PROSITE" id="PS51257">
    <property type="entry name" value="PROKAR_LIPOPROTEIN"/>
    <property type="match status" value="1"/>
</dbReference>
<dbReference type="STRING" id="67386.AQI95_35455"/>
<evidence type="ECO:0000313" key="2">
    <source>
        <dbReference type="Proteomes" id="UP000053127"/>
    </source>
</evidence>
<protein>
    <recommendedName>
        <fullName evidence="3">Cholesterol esterase</fullName>
    </recommendedName>
</protein>
<dbReference type="OrthoDB" id="4238587at2"/>
<dbReference type="AlphaFoldDB" id="A0A124HEA0"/>
<name>A0A124HEA0_9ACTN</name>
<gene>
    <name evidence="1" type="ORF">AQI95_35455</name>
</gene>
<evidence type="ECO:0000313" key="1">
    <source>
        <dbReference type="EMBL" id="KUN00069.1"/>
    </source>
</evidence>
<dbReference type="EMBL" id="LMWN01000058">
    <property type="protein sequence ID" value="KUN00069.1"/>
    <property type="molecule type" value="Genomic_DNA"/>
</dbReference>
<comment type="caution">
    <text evidence="1">The sequence shown here is derived from an EMBL/GenBank/DDBJ whole genome shotgun (WGS) entry which is preliminary data.</text>
</comment>
<reference evidence="1 2" key="1">
    <citation type="submission" date="2015-10" db="EMBL/GenBank/DDBJ databases">
        <title>Draft genome sequence of Streptomyces yokosukanensis DSM 40224, type strain for the species Streptomyces yokosukanensis.</title>
        <authorList>
            <person name="Ruckert C."/>
            <person name="Winkler A."/>
            <person name="Kalinowski J."/>
            <person name="Kampfer P."/>
            <person name="Glaeser S."/>
        </authorList>
    </citation>
    <scope>NUCLEOTIDE SEQUENCE [LARGE SCALE GENOMIC DNA]</scope>
    <source>
        <strain evidence="1 2">DSM 40224</strain>
    </source>
</reference>
<keyword evidence="2" id="KW-1185">Reference proteome</keyword>
<proteinExistence type="predicted"/>
<sequence length="207" mass="21878">MPHRAGRTRWRRFALVLVPSVAACAAVGIAMAQGVLAASFFISGQRFQVSADSLTARGISVYGMVDVTRRHQLVPVLVTGARHASVRGFCQSVQVDVPFLGTQTLRLTGGEKRPAEATDMFFDTTTETAGNVDFTGLDIGVAQGAITKGKVRPGDRDSKFFDPNGVGQQAVSATLTDVKVTAVAISAGTFNVPGLREQVQPGNHACF</sequence>
<organism evidence="1 2">
    <name type="scientific">Streptomyces yokosukanensis</name>
    <dbReference type="NCBI Taxonomy" id="67386"/>
    <lineage>
        <taxon>Bacteria</taxon>
        <taxon>Bacillati</taxon>
        <taxon>Actinomycetota</taxon>
        <taxon>Actinomycetes</taxon>
        <taxon>Kitasatosporales</taxon>
        <taxon>Streptomycetaceae</taxon>
        <taxon>Streptomyces</taxon>
    </lineage>
</organism>
<dbReference type="Proteomes" id="UP000053127">
    <property type="component" value="Unassembled WGS sequence"/>
</dbReference>
<evidence type="ECO:0008006" key="3">
    <source>
        <dbReference type="Google" id="ProtNLM"/>
    </source>
</evidence>
<dbReference type="InterPro" id="IPR046198">
    <property type="entry name" value="DUF6230"/>
</dbReference>